<evidence type="ECO:0000256" key="8">
    <source>
        <dbReference type="HAMAP-Rule" id="MF_00336"/>
    </source>
</evidence>
<feature type="binding site" evidence="8">
    <location>
        <position position="117"/>
    </location>
    <ligand>
        <name>Mg(2+)</name>
        <dbReference type="ChEBI" id="CHEBI:18420"/>
    </ligand>
</feature>
<dbReference type="PANTHER" id="PTHR43210">
    <property type="entry name" value="DETHIOBIOTIN SYNTHETASE"/>
    <property type="match status" value="1"/>
</dbReference>
<comment type="similarity">
    <text evidence="8">Belongs to the dethiobiotin synthetase family.</text>
</comment>
<evidence type="ECO:0000256" key="6">
    <source>
        <dbReference type="ARBA" id="ARBA00022840"/>
    </source>
</evidence>
<dbReference type="InterPro" id="IPR027417">
    <property type="entry name" value="P-loop_NTPase"/>
</dbReference>
<dbReference type="NCBIfam" id="TIGR00347">
    <property type="entry name" value="bioD"/>
    <property type="match status" value="1"/>
</dbReference>
<keyword evidence="5 8" id="KW-0093">Biotin biosynthesis</keyword>
<comment type="subcellular location">
    <subcellularLocation>
        <location evidence="8">Cytoplasm</location>
    </subcellularLocation>
</comment>
<dbReference type="GO" id="GO:0009102">
    <property type="term" value="P:biotin biosynthetic process"/>
    <property type="evidence" value="ECO:0007669"/>
    <property type="project" value="UniProtKB-UniRule"/>
</dbReference>
<dbReference type="SUPFAM" id="SSF52540">
    <property type="entry name" value="P-loop containing nucleoside triphosphate hydrolases"/>
    <property type="match status" value="1"/>
</dbReference>
<dbReference type="CDD" id="cd03109">
    <property type="entry name" value="DTBS"/>
    <property type="match status" value="1"/>
</dbReference>
<evidence type="ECO:0000256" key="5">
    <source>
        <dbReference type="ARBA" id="ARBA00022756"/>
    </source>
</evidence>
<feature type="binding site" evidence="8">
    <location>
        <position position="55"/>
    </location>
    <ligand>
        <name>Mg(2+)</name>
        <dbReference type="ChEBI" id="CHEBI:18420"/>
    </ligand>
</feature>
<evidence type="ECO:0000313" key="10">
    <source>
        <dbReference type="Proteomes" id="UP000509371"/>
    </source>
</evidence>
<dbReference type="GO" id="GO:0004141">
    <property type="term" value="F:dethiobiotin synthase activity"/>
    <property type="evidence" value="ECO:0007669"/>
    <property type="project" value="UniProtKB-UniRule"/>
</dbReference>
<feature type="binding site" evidence="8">
    <location>
        <begin position="117"/>
        <end position="120"/>
    </location>
    <ligand>
        <name>ATP</name>
        <dbReference type="ChEBI" id="CHEBI:30616"/>
    </ligand>
</feature>
<evidence type="ECO:0000256" key="2">
    <source>
        <dbReference type="ARBA" id="ARBA00022598"/>
    </source>
</evidence>
<feature type="active site" evidence="8">
    <location>
        <position position="38"/>
    </location>
</feature>
<evidence type="ECO:0000256" key="3">
    <source>
        <dbReference type="ARBA" id="ARBA00022723"/>
    </source>
</evidence>
<keyword evidence="7 8" id="KW-0460">Magnesium</keyword>
<dbReference type="PIRSF" id="PIRSF006755">
    <property type="entry name" value="DTB_synth"/>
    <property type="match status" value="1"/>
</dbReference>
<keyword evidence="4 8" id="KW-0547">Nucleotide-binding</keyword>
<comment type="function">
    <text evidence="8">Catalyzes a mechanistically unusual reaction, the ATP-dependent insertion of CO2 between the N7 and N8 nitrogen atoms of 7,8-diaminopelargonic acid (DAPA, also called 7,8-diammoniononanoate) to form a ureido ring.</text>
</comment>
<dbReference type="FunFam" id="3.40.50.300:FF:000292">
    <property type="entry name" value="ATP-dependent dethiobiotin synthetase BioD"/>
    <property type="match status" value="1"/>
</dbReference>
<dbReference type="EC" id="6.3.3.3" evidence="8"/>
<keyword evidence="1 8" id="KW-0963">Cytoplasm</keyword>
<dbReference type="EMBL" id="CP054301">
    <property type="protein sequence ID" value="QKK79597.1"/>
    <property type="molecule type" value="Genomic_DNA"/>
</dbReference>
<organism evidence="9 10">
    <name type="scientific">Marinomonas primoryensis</name>
    <dbReference type="NCBI Taxonomy" id="178399"/>
    <lineage>
        <taxon>Bacteria</taxon>
        <taxon>Pseudomonadati</taxon>
        <taxon>Pseudomonadota</taxon>
        <taxon>Gammaproteobacteria</taxon>
        <taxon>Oceanospirillales</taxon>
        <taxon>Oceanospirillaceae</taxon>
        <taxon>Marinomonas</taxon>
    </lineage>
</organism>
<dbReference type="GO" id="GO:0005524">
    <property type="term" value="F:ATP binding"/>
    <property type="evidence" value="ECO:0007669"/>
    <property type="project" value="UniProtKB-UniRule"/>
</dbReference>
<evidence type="ECO:0000256" key="1">
    <source>
        <dbReference type="ARBA" id="ARBA00022490"/>
    </source>
</evidence>
<comment type="caution">
    <text evidence="8">Lacks conserved residue(s) required for the propagation of feature annotation.</text>
</comment>
<dbReference type="Pfam" id="PF13500">
    <property type="entry name" value="AAA_26"/>
    <property type="match status" value="1"/>
</dbReference>
<dbReference type="GO" id="GO:0000287">
    <property type="term" value="F:magnesium ion binding"/>
    <property type="evidence" value="ECO:0007669"/>
    <property type="project" value="UniProtKB-UniRule"/>
</dbReference>
<dbReference type="AlphaFoldDB" id="A0A859CTW2"/>
<feature type="binding site" evidence="8">
    <location>
        <position position="17"/>
    </location>
    <ligand>
        <name>Mg(2+)</name>
        <dbReference type="ChEBI" id="CHEBI:18420"/>
    </ligand>
</feature>
<dbReference type="PANTHER" id="PTHR43210:SF5">
    <property type="entry name" value="DETHIOBIOTIN SYNTHETASE"/>
    <property type="match status" value="1"/>
</dbReference>
<accession>A0A859CTW2</accession>
<sequence>MKKRFFVTGIDTDVGKTYVTVGLLEAAKRAGLKSFGLKPIAAGADRVEGSLRNDDALRIQKASSVSLPYEQVNPVVLEEPIAPHIAAMREGRLVTASRLEGFIKGALLTPHELVLVEGAGGWRVPLNDREWLSDVAKLLGFPVILVVNMKLGCLNHAILTAEAITRDGLTLAGWIANNSTSERMPCYEENLASLASMLPAPLLGALSWSQEEGESQQEFDAILSAL</sequence>
<feature type="binding site" evidence="8">
    <location>
        <position position="55"/>
    </location>
    <ligand>
        <name>ATP</name>
        <dbReference type="ChEBI" id="CHEBI:30616"/>
    </ligand>
</feature>
<dbReference type="GO" id="GO:0042803">
    <property type="term" value="F:protein homodimerization activity"/>
    <property type="evidence" value="ECO:0007669"/>
    <property type="project" value="UniProtKB-ARBA"/>
</dbReference>
<dbReference type="Gene3D" id="3.40.50.300">
    <property type="entry name" value="P-loop containing nucleotide triphosphate hydrolases"/>
    <property type="match status" value="1"/>
</dbReference>
<name>A0A859CTW2_9GAMM</name>
<evidence type="ECO:0000256" key="4">
    <source>
        <dbReference type="ARBA" id="ARBA00022741"/>
    </source>
</evidence>
<comment type="subunit">
    <text evidence="8">Homodimer.</text>
</comment>
<comment type="pathway">
    <text evidence="8">Cofactor biosynthesis; biotin biosynthesis; biotin from 7,8-diaminononanoate: step 1/2.</text>
</comment>
<keyword evidence="3 8" id="KW-0479">Metal-binding</keyword>
<protein>
    <recommendedName>
        <fullName evidence="8">ATP-dependent dethiobiotin synthetase BioD</fullName>
        <ecNumber evidence="8">6.3.3.3</ecNumber>
    </recommendedName>
    <alternativeName>
        <fullName evidence="8">DTB synthetase</fullName>
        <shortName evidence="8">DTBS</shortName>
    </alternativeName>
    <alternativeName>
        <fullName evidence="8">Dethiobiotin synthase</fullName>
    </alternativeName>
</protein>
<comment type="cofactor">
    <cofactor evidence="8">
        <name>Mg(2+)</name>
        <dbReference type="ChEBI" id="CHEBI:18420"/>
    </cofactor>
</comment>
<evidence type="ECO:0000256" key="7">
    <source>
        <dbReference type="ARBA" id="ARBA00022842"/>
    </source>
</evidence>
<dbReference type="Proteomes" id="UP000509371">
    <property type="component" value="Chromosome"/>
</dbReference>
<evidence type="ECO:0000313" key="9">
    <source>
        <dbReference type="EMBL" id="QKK79597.1"/>
    </source>
</evidence>
<reference evidence="9 10" key="1">
    <citation type="submission" date="2020-06" db="EMBL/GenBank/DDBJ databases">
        <authorList>
            <person name="Voronona O.L."/>
            <person name="Aksenova E.I."/>
            <person name="Kunda M.S."/>
            <person name="Semenov A.N."/>
            <person name="Ryzhova N."/>
        </authorList>
    </citation>
    <scope>NUCLEOTIDE SEQUENCE [LARGE SCALE GENOMIC DNA]</scope>
    <source>
        <strain evidence="9 10">MPKMM3633</strain>
    </source>
</reference>
<keyword evidence="6 8" id="KW-0067">ATP-binding</keyword>
<comment type="catalytic activity">
    <reaction evidence="8">
        <text>(7R,8S)-7,8-diammoniononanoate + CO2 + ATP = (4R,5S)-dethiobiotin + ADP + phosphate + 3 H(+)</text>
        <dbReference type="Rhea" id="RHEA:15805"/>
        <dbReference type="ChEBI" id="CHEBI:15378"/>
        <dbReference type="ChEBI" id="CHEBI:16526"/>
        <dbReference type="ChEBI" id="CHEBI:30616"/>
        <dbReference type="ChEBI" id="CHEBI:43474"/>
        <dbReference type="ChEBI" id="CHEBI:149469"/>
        <dbReference type="ChEBI" id="CHEBI:149473"/>
        <dbReference type="ChEBI" id="CHEBI:456216"/>
        <dbReference type="EC" id="6.3.3.3"/>
    </reaction>
</comment>
<feature type="binding site" evidence="8">
    <location>
        <begin position="177"/>
        <end position="178"/>
    </location>
    <ligand>
        <name>ATP</name>
        <dbReference type="ChEBI" id="CHEBI:30616"/>
    </ligand>
</feature>
<keyword evidence="2 8" id="KW-0436">Ligase</keyword>
<proteinExistence type="inferred from homology"/>
<dbReference type="RefSeq" id="WP_176334591.1">
    <property type="nucleotide sequence ID" value="NZ_BAAAEF010000003.1"/>
</dbReference>
<gene>
    <name evidence="8 9" type="primary">bioD</name>
    <name evidence="9" type="ORF">MP3633_0861</name>
</gene>
<feature type="binding site" evidence="8">
    <location>
        <begin position="13"/>
        <end position="18"/>
    </location>
    <ligand>
        <name>ATP</name>
        <dbReference type="ChEBI" id="CHEBI:30616"/>
    </ligand>
</feature>
<dbReference type="UniPathway" id="UPA00078">
    <property type="reaction ID" value="UER00161"/>
</dbReference>
<dbReference type="GO" id="GO:0005829">
    <property type="term" value="C:cytosol"/>
    <property type="evidence" value="ECO:0007669"/>
    <property type="project" value="TreeGrafter"/>
</dbReference>
<dbReference type="InterPro" id="IPR004472">
    <property type="entry name" value="DTB_synth_BioD"/>
</dbReference>
<dbReference type="KEGG" id="mpri:MP3633_0861"/>
<dbReference type="HAMAP" id="MF_00336">
    <property type="entry name" value="BioD"/>
    <property type="match status" value="1"/>
</dbReference>